<evidence type="ECO:0000259" key="2">
    <source>
        <dbReference type="Pfam" id="PF06054"/>
    </source>
</evidence>
<feature type="domain" description="Competence protein CoiA nuclease-like" evidence="2">
    <location>
        <begin position="68"/>
        <end position="221"/>
    </location>
</feature>
<dbReference type="STRING" id="1464122.SAMN05421737_101215"/>
<reference evidence="5" key="1">
    <citation type="submission" date="2016-09" db="EMBL/GenBank/DDBJ databases">
        <authorList>
            <person name="Varghese N."/>
            <person name="Submissions S."/>
        </authorList>
    </citation>
    <scope>NUCLEOTIDE SEQUENCE [LARGE SCALE GENOMIC DNA]</scope>
    <source>
        <strain evidence="5">25nlg</strain>
    </source>
</reference>
<dbReference type="PIRSF" id="PIRSF007487">
    <property type="entry name" value="Competence-induced_CoiA_bac"/>
    <property type="match status" value="1"/>
</dbReference>
<dbReference type="Pfam" id="PF25164">
    <property type="entry name" value="CoiA_N"/>
    <property type="match status" value="1"/>
</dbReference>
<evidence type="ECO:0000313" key="4">
    <source>
        <dbReference type="EMBL" id="SDB82777.1"/>
    </source>
</evidence>
<feature type="domain" description="Competence protein CoiA-like N-terminal" evidence="3">
    <location>
        <begin position="19"/>
        <end position="63"/>
    </location>
</feature>
<dbReference type="InterPro" id="IPR057253">
    <property type="entry name" value="CoiA-like_N"/>
</dbReference>
<name>A0A1G6GLC0_9BACI</name>
<evidence type="ECO:0000313" key="5">
    <source>
        <dbReference type="Proteomes" id="UP000242662"/>
    </source>
</evidence>
<dbReference type="OrthoDB" id="3784230at2"/>
<evidence type="ECO:0000256" key="1">
    <source>
        <dbReference type="SAM" id="MobiDB-lite"/>
    </source>
</evidence>
<dbReference type="EMBL" id="FMYM01000001">
    <property type="protein sequence ID" value="SDB82777.1"/>
    <property type="molecule type" value="Genomic_DNA"/>
</dbReference>
<dbReference type="RefSeq" id="WP_090774444.1">
    <property type="nucleotide sequence ID" value="NZ_FMYM01000001.1"/>
</dbReference>
<keyword evidence="5" id="KW-1185">Reference proteome</keyword>
<organism evidence="4 5">
    <name type="scientific">Shouchella lonarensis</name>
    <dbReference type="NCBI Taxonomy" id="1464122"/>
    <lineage>
        <taxon>Bacteria</taxon>
        <taxon>Bacillati</taxon>
        <taxon>Bacillota</taxon>
        <taxon>Bacilli</taxon>
        <taxon>Bacillales</taxon>
        <taxon>Bacillaceae</taxon>
        <taxon>Shouchella</taxon>
    </lineage>
</organism>
<accession>A0A1G6GLC0</accession>
<dbReference type="InterPro" id="IPR021176">
    <property type="entry name" value="Competence-induced_CoiA"/>
</dbReference>
<dbReference type="Proteomes" id="UP000242662">
    <property type="component" value="Unassembled WGS sequence"/>
</dbReference>
<evidence type="ECO:0000259" key="3">
    <source>
        <dbReference type="Pfam" id="PF25164"/>
    </source>
</evidence>
<dbReference type="Pfam" id="PF06054">
    <property type="entry name" value="CoiA_nuc"/>
    <property type="match status" value="1"/>
</dbReference>
<sequence>MLQAVNQDGVKRHFLEALTEMEWRERKRHERFFCPVCQEEVLIKLGKKKRWHFSHKSRARCPAARHGETDVHRLGKEKLFRWLQSQGEQVSLEYWIPESRQRPDLYICGERQVVIEYQCAEMTVDQTMKRTKAYRAQRMNDLWILSGARVRRRMTQLFRFRLFEWYMSQNRHYERYFVYFDPQSDTFCFLRHVIPLDVSSCFATYTLFPSSEVTLSQLSHPPPMMPSYEASILSYRQKRRKSPVYRYQHRTFLSYLSSYHCHTPPLEAGWPLPSQCYIQIPCDIWQTHFLFSFVATQQNGVILFDQACSFLKRLFATFPHAIVPYCRRRDVIERIVSEYLQLLCVFSSLLPRSASTFVCCSPPHSEWTEETERHHIKYWESLFVNRTSIAMLEGGKSSKKDEYRKGRGDGGRSEKG</sequence>
<dbReference type="InterPro" id="IPR010330">
    <property type="entry name" value="CoiA_nuc"/>
</dbReference>
<feature type="region of interest" description="Disordered" evidence="1">
    <location>
        <begin position="395"/>
        <end position="416"/>
    </location>
</feature>
<protein>
    <submittedName>
        <fullName evidence="4">Competence protein CoiA-like family, contains a predicted nuclease domain</fullName>
    </submittedName>
</protein>
<gene>
    <name evidence="4" type="ORF">SAMN05421737_101215</name>
</gene>
<dbReference type="AlphaFoldDB" id="A0A1G6GLC0"/>
<proteinExistence type="predicted"/>
<feature type="compositionally biased region" description="Basic and acidic residues" evidence="1">
    <location>
        <begin position="396"/>
        <end position="416"/>
    </location>
</feature>